<sequence length="166" mass="18883">MSLLLVPRWCLSCNGHLQYDLYSAVVVTHLHYQSFFRQPSFCFARIDPLSCAQLAFEPKLVFKYCPCFKVVVTHLYGHSFIILLISTLLFVIIQFLSGPLRFKSYLYLKVILTHDTASVGCDPLLTAVFGSDFRLFHTSPPYLNAAAFPSQRKHFIFGEKQALGPV</sequence>
<feature type="transmembrane region" description="Helical" evidence="1">
    <location>
        <begin position="75"/>
        <end position="96"/>
    </location>
</feature>
<dbReference type="EMBL" id="CAAALY010031305">
    <property type="protein sequence ID" value="VEL17146.1"/>
    <property type="molecule type" value="Genomic_DNA"/>
</dbReference>
<keyword evidence="1" id="KW-0472">Membrane</keyword>
<gene>
    <name evidence="2" type="ORF">PXEA_LOCUS10586</name>
</gene>
<keyword evidence="3" id="KW-1185">Reference proteome</keyword>
<dbReference type="AlphaFoldDB" id="A0A448WPS8"/>
<evidence type="ECO:0000313" key="3">
    <source>
        <dbReference type="Proteomes" id="UP000784294"/>
    </source>
</evidence>
<protein>
    <submittedName>
        <fullName evidence="2">Uncharacterized protein</fullName>
    </submittedName>
</protein>
<keyword evidence="1" id="KW-1133">Transmembrane helix</keyword>
<reference evidence="2" key="1">
    <citation type="submission" date="2018-11" db="EMBL/GenBank/DDBJ databases">
        <authorList>
            <consortium name="Pathogen Informatics"/>
        </authorList>
    </citation>
    <scope>NUCLEOTIDE SEQUENCE</scope>
</reference>
<name>A0A448WPS8_9PLAT</name>
<accession>A0A448WPS8</accession>
<evidence type="ECO:0000313" key="2">
    <source>
        <dbReference type="EMBL" id="VEL17146.1"/>
    </source>
</evidence>
<evidence type="ECO:0000256" key="1">
    <source>
        <dbReference type="SAM" id="Phobius"/>
    </source>
</evidence>
<organism evidence="2 3">
    <name type="scientific">Protopolystoma xenopodis</name>
    <dbReference type="NCBI Taxonomy" id="117903"/>
    <lineage>
        <taxon>Eukaryota</taxon>
        <taxon>Metazoa</taxon>
        <taxon>Spiralia</taxon>
        <taxon>Lophotrochozoa</taxon>
        <taxon>Platyhelminthes</taxon>
        <taxon>Monogenea</taxon>
        <taxon>Polyopisthocotylea</taxon>
        <taxon>Polystomatidea</taxon>
        <taxon>Polystomatidae</taxon>
        <taxon>Protopolystoma</taxon>
    </lineage>
</organism>
<proteinExistence type="predicted"/>
<dbReference type="Proteomes" id="UP000784294">
    <property type="component" value="Unassembled WGS sequence"/>
</dbReference>
<comment type="caution">
    <text evidence="2">The sequence shown here is derived from an EMBL/GenBank/DDBJ whole genome shotgun (WGS) entry which is preliminary data.</text>
</comment>
<keyword evidence="1" id="KW-0812">Transmembrane</keyword>